<evidence type="ECO:0000256" key="1">
    <source>
        <dbReference type="ARBA" id="ARBA00005384"/>
    </source>
</evidence>
<name>A0AAW7K5W3_9GAMM</name>
<keyword evidence="4" id="KW-0238">DNA-binding</keyword>
<dbReference type="RefSeq" id="WP_049596573.1">
    <property type="nucleotide sequence ID" value="NZ_CPYD01000001.1"/>
</dbReference>
<dbReference type="GO" id="GO:0003677">
    <property type="term" value="F:DNA binding"/>
    <property type="evidence" value="ECO:0007669"/>
    <property type="project" value="UniProtKB-KW"/>
</dbReference>
<dbReference type="AlphaFoldDB" id="A0AAW7K5W3"/>
<dbReference type="PANTHER" id="PTHR46577">
    <property type="entry name" value="HTH-TYPE TRANSCRIPTIONAL REGULATORY PROTEIN GABR"/>
    <property type="match status" value="1"/>
</dbReference>
<protein>
    <submittedName>
        <fullName evidence="7">ATP/GTP-binding protein</fullName>
    </submittedName>
    <submittedName>
        <fullName evidence="8">PLP-dependent aminotransferase family protein</fullName>
    </submittedName>
</protein>
<evidence type="ECO:0000259" key="6">
    <source>
        <dbReference type="PROSITE" id="PS50949"/>
    </source>
</evidence>
<feature type="domain" description="HTH gntR-type" evidence="6">
    <location>
        <begin position="1"/>
        <end position="69"/>
    </location>
</feature>
<evidence type="ECO:0000313" key="10">
    <source>
        <dbReference type="Proteomes" id="UP001167864"/>
    </source>
</evidence>
<evidence type="ECO:0000256" key="5">
    <source>
        <dbReference type="ARBA" id="ARBA00023163"/>
    </source>
</evidence>
<evidence type="ECO:0000313" key="8">
    <source>
        <dbReference type="EMBL" id="MDN0085875.1"/>
    </source>
</evidence>
<dbReference type="CDD" id="cd00609">
    <property type="entry name" value="AAT_like"/>
    <property type="match status" value="1"/>
</dbReference>
<reference evidence="8" key="2">
    <citation type="submission" date="2023-06" db="EMBL/GenBank/DDBJ databases">
        <authorList>
            <person name="Polev D.E."/>
            <person name="Saitova A.T."/>
            <person name="Bogumilchik E.A."/>
            <person name="Kokorina G.I."/>
            <person name="Voskresenskaia E.A."/>
        </authorList>
    </citation>
    <scope>NUCLEOTIDE SEQUENCE</scope>
    <source>
        <strain evidence="8">2145 StPb PI</strain>
    </source>
</reference>
<dbReference type="Gene3D" id="3.90.1150.10">
    <property type="entry name" value="Aspartate Aminotransferase, domain 1"/>
    <property type="match status" value="1"/>
</dbReference>
<dbReference type="EMBL" id="JAUEHU010000001">
    <property type="protein sequence ID" value="MDN0085875.1"/>
    <property type="molecule type" value="Genomic_DNA"/>
</dbReference>
<evidence type="ECO:0000313" key="7">
    <source>
        <dbReference type="EMBL" id="CND93168.1"/>
    </source>
</evidence>
<reference evidence="7 9" key="1">
    <citation type="submission" date="2015-03" db="EMBL/GenBank/DDBJ databases">
        <authorList>
            <consortium name="Pathogen Informatics"/>
            <person name="Murphy D."/>
        </authorList>
    </citation>
    <scope>NUCLEOTIDE SEQUENCE [LARGE SCALE GENOMIC DNA]</scope>
    <source>
        <strain evidence="7">Type strain: CIP110231</strain>
        <strain evidence="9">type strain: CIP110231</strain>
    </source>
</reference>
<dbReference type="Proteomes" id="UP000040578">
    <property type="component" value="Unassembled WGS sequence"/>
</dbReference>
<dbReference type="InterPro" id="IPR004839">
    <property type="entry name" value="Aminotransferase_I/II_large"/>
</dbReference>
<evidence type="ECO:0000256" key="3">
    <source>
        <dbReference type="ARBA" id="ARBA00023015"/>
    </source>
</evidence>
<dbReference type="InterPro" id="IPR051446">
    <property type="entry name" value="HTH_trans_reg/aminotransferase"/>
</dbReference>
<accession>A0AAW7K5W3</accession>
<comment type="similarity">
    <text evidence="1">In the C-terminal section; belongs to the class-I pyridoxal-phosphate-dependent aminotransferase family.</text>
</comment>
<dbReference type="SMART" id="SM00345">
    <property type="entry name" value="HTH_GNTR"/>
    <property type="match status" value="1"/>
</dbReference>
<gene>
    <name evidence="7" type="primary">yjiR_1</name>
    <name evidence="7" type="ORF">ERS137967_00331</name>
    <name evidence="8" type="ORF">QVN42_00445</name>
</gene>
<dbReference type="Proteomes" id="UP001167864">
    <property type="component" value="Unassembled WGS sequence"/>
</dbReference>
<dbReference type="GO" id="GO:0030170">
    <property type="term" value="F:pyridoxal phosphate binding"/>
    <property type="evidence" value="ECO:0007669"/>
    <property type="project" value="InterPro"/>
</dbReference>
<dbReference type="CDD" id="cd07377">
    <property type="entry name" value="WHTH_GntR"/>
    <property type="match status" value="1"/>
</dbReference>
<dbReference type="InterPro" id="IPR036390">
    <property type="entry name" value="WH_DNA-bd_sf"/>
</dbReference>
<dbReference type="Gene3D" id="1.10.10.10">
    <property type="entry name" value="Winged helix-like DNA-binding domain superfamily/Winged helix DNA-binding domain"/>
    <property type="match status" value="1"/>
</dbReference>
<dbReference type="PANTHER" id="PTHR46577:SF1">
    <property type="entry name" value="HTH-TYPE TRANSCRIPTIONAL REGULATORY PROTEIN GABR"/>
    <property type="match status" value="1"/>
</dbReference>
<sequence length="472" mass="52421">MTRYQQLADILSERIEQGLYSCGERLPSVRLLSEEHGVSISTVQQAYRSLEKCLLIEARAKSGYFVRGNQRRPDLPAVCRHAQRPVEISQWEHTLAFLHDSTGEDVLHLGSGTPDISGPGIKVLSRLLSRISLHQSEEIMAYGSLQGSLILREQIARLMLDSGNHQSAENIIITAGCHGALAIALGAVCQPGDIVAVDSPSFHGTMQSLKGMGMKVIEIPTDPVIGMSLEALEMALEQWPIKAVQLTPTCNNPLGYNMPDVRKKALLILAQRYDIAIIEDDVYGSLAYQYPRPATIASFDDDGRVLLCSSFSKTLAPGLRVGWIAPGRYLEKALHIKYITAGRTPTLQQLAVAEFIRQGDFTQHLRRMRRQYQQNLDIMTNWVTKYFPPSTCLSRPQGGFMLWVELPEGFDSLRLNRMLLPHKVQIAAGFISSASGKYRNSLRLCFSKPMTDEIEQAVKLVGKTVSEMLAEG</sequence>
<dbReference type="PROSITE" id="PS50949">
    <property type="entry name" value="HTH_GNTR"/>
    <property type="match status" value="1"/>
</dbReference>
<organism evidence="8 10">
    <name type="scientific">Yersinia nurmii</name>
    <dbReference type="NCBI Taxonomy" id="685706"/>
    <lineage>
        <taxon>Bacteria</taxon>
        <taxon>Pseudomonadati</taxon>
        <taxon>Pseudomonadota</taxon>
        <taxon>Gammaproteobacteria</taxon>
        <taxon>Enterobacterales</taxon>
        <taxon>Yersiniaceae</taxon>
        <taxon>Yersinia</taxon>
    </lineage>
</organism>
<dbReference type="InterPro" id="IPR036388">
    <property type="entry name" value="WH-like_DNA-bd_sf"/>
</dbReference>
<dbReference type="SUPFAM" id="SSF46785">
    <property type="entry name" value="Winged helix' DNA-binding domain"/>
    <property type="match status" value="1"/>
</dbReference>
<dbReference type="InterPro" id="IPR015421">
    <property type="entry name" value="PyrdxlP-dep_Trfase_major"/>
</dbReference>
<keyword evidence="2" id="KW-0663">Pyridoxal phosphate</keyword>
<keyword evidence="3" id="KW-0805">Transcription regulation</keyword>
<dbReference type="InterPro" id="IPR000524">
    <property type="entry name" value="Tscrpt_reg_HTH_GntR"/>
</dbReference>
<dbReference type="Pfam" id="PF00392">
    <property type="entry name" value="GntR"/>
    <property type="match status" value="1"/>
</dbReference>
<keyword evidence="5" id="KW-0804">Transcription</keyword>
<evidence type="ECO:0000256" key="4">
    <source>
        <dbReference type="ARBA" id="ARBA00023125"/>
    </source>
</evidence>
<dbReference type="Pfam" id="PF00155">
    <property type="entry name" value="Aminotran_1_2"/>
    <property type="match status" value="1"/>
</dbReference>
<dbReference type="SUPFAM" id="SSF53383">
    <property type="entry name" value="PLP-dependent transferases"/>
    <property type="match status" value="1"/>
</dbReference>
<dbReference type="Gene3D" id="3.40.640.10">
    <property type="entry name" value="Type I PLP-dependent aspartate aminotransferase-like (Major domain)"/>
    <property type="match status" value="1"/>
</dbReference>
<proteinExistence type="inferred from homology"/>
<comment type="caution">
    <text evidence="8">The sequence shown here is derived from an EMBL/GenBank/DDBJ whole genome shotgun (WGS) entry which is preliminary data.</text>
</comment>
<dbReference type="InterPro" id="IPR015422">
    <property type="entry name" value="PyrdxlP-dep_Trfase_small"/>
</dbReference>
<evidence type="ECO:0000313" key="9">
    <source>
        <dbReference type="Proteomes" id="UP000040578"/>
    </source>
</evidence>
<dbReference type="GO" id="GO:0003700">
    <property type="term" value="F:DNA-binding transcription factor activity"/>
    <property type="evidence" value="ECO:0007669"/>
    <property type="project" value="InterPro"/>
</dbReference>
<dbReference type="EMBL" id="CPYD01000001">
    <property type="protein sequence ID" value="CND93168.1"/>
    <property type="molecule type" value="Genomic_DNA"/>
</dbReference>
<keyword evidence="9" id="KW-1185">Reference proteome</keyword>
<dbReference type="GO" id="GO:0008483">
    <property type="term" value="F:transaminase activity"/>
    <property type="evidence" value="ECO:0007669"/>
    <property type="project" value="UniProtKB-KW"/>
</dbReference>
<dbReference type="InterPro" id="IPR015424">
    <property type="entry name" value="PyrdxlP-dep_Trfase"/>
</dbReference>
<keyword evidence="8" id="KW-0032">Aminotransferase</keyword>
<evidence type="ECO:0000256" key="2">
    <source>
        <dbReference type="ARBA" id="ARBA00022898"/>
    </source>
</evidence>
<keyword evidence="8" id="KW-0808">Transferase</keyword>